<dbReference type="CDD" id="cd00090">
    <property type="entry name" value="HTH_ARSR"/>
    <property type="match status" value="1"/>
</dbReference>
<feature type="domain" description="HTH arsR-type" evidence="2">
    <location>
        <begin position="1"/>
        <end position="94"/>
    </location>
</feature>
<accession>A0ABU5IYH5</accession>
<dbReference type="InterPro" id="IPR052543">
    <property type="entry name" value="HTH_Metal-responsive_Reg"/>
</dbReference>
<proteinExistence type="predicted"/>
<reference evidence="3 4" key="1">
    <citation type="submission" date="2023-11" db="EMBL/GenBank/DDBJ databases">
        <title>Bacillus jintuensis, isolated from a mudflat on the Beibu Gulf coast.</title>
        <authorList>
            <person name="Li M."/>
        </authorList>
    </citation>
    <scope>NUCLEOTIDE SEQUENCE [LARGE SCALE GENOMIC DNA]</scope>
    <source>
        <strain evidence="3 4">31A1R</strain>
    </source>
</reference>
<evidence type="ECO:0000313" key="4">
    <source>
        <dbReference type="Proteomes" id="UP001290455"/>
    </source>
</evidence>
<dbReference type="InterPro" id="IPR001845">
    <property type="entry name" value="HTH_ArsR_DNA-bd_dom"/>
</dbReference>
<name>A0ABU5IYH5_9BACI</name>
<dbReference type="InterPro" id="IPR036390">
    <property type="entry name" value="WH_DNA-bd_sf"/>
</dbReference>
<protein>
    <submittedName>
        <fullName evidence="3">Helix-turn-helix domain-containing protein</fullName>
    </submittedName>
</protein>
<dbReference type="Pfam" id="PF01022">
    <property type="entry name" value="HTH_5"/>
    <property type="match status" value="1"/>
</dbReference>
<dbReference type="InterPro" id="IPR036388">
    <property type="entry name" value="WH-like_DNA-bd_sf"/>
</dbReference>
<sequence>MNFDPIVSEVASMISEESRSAMLLTLLDGRKYTVSELAMVSKITPQTASFHLTKMIEKGIVLSEKLGRHKYLSMANGEVARVLESLLCMTPDRKPNSFREVARSKEIHLARTCYDHLAGTLGVEITNFLLKNNFIIEKENSFDLTENGERYLSKLGINIKEVRKKRRTFSCKCLDWSERRFHLAGALGHSILLFALENHWVERMPLTRALKISARGRVGFRDVFEIEILFDSK</sequence>
<keyword evidence="1" id="KW-0238">DNA-binding</keyword>
<dbReference type="PANTHER" id="PTHR39168:SF1">
    <property type="entry name" value="TRANSCRIPTIONAL REGULATORY PROTEIN"/>
    <property type="match status" value="1"/>
</dbReference>
<dbReference type="SUPFAM" id="SSF46785">
    <property type="entry name" value="Winged helix' DNA-binding domain"/>
    <property type="match status" value="1"/>
</dbReference>
<keyword evidence="4" id="KW-1185">Reference proteome</keyword>
<comment type="caution">
    <text evidence="3">The sequence shown here is derived from an EMBL/GenBank/DDBJ whole genome shotgun (WGS) entry which is preliminary data.</text>
</comment>
<evidence type="ECO:0000256" key="1">
    <source>
        <dbReference type="ARBA" id="ARBA00023125"/>
    </source>
</evidence>
<dbReference type="EMBL" id="JAXOFX010000006">
    <property type="protein sequence ID" value="MDZ5472229.1"/>
    <property type="molecule type" value="Genomic_DNA"/>
</dbReference>
<dbReference type="RefSeq" id="WP_322446535.1">
    <property type="nucleotide sequence ID" value="NZ_JAXOFX010000006.1"/>
</dbReference>
<dbReference type="Gene3D" id="1.10.10.10">
    <property type="entry name" value="Winged helix-like DNA-binding domain superfamily/Winged helix DNA-binding domain"/>
    <property type="match status" value="1"/>
</dbReference>
<dbReference type="InterPro" id="IPR011991">
    <property type="entry name" value="ArsR-like_HTH"/>
</dbReference>
<organism evidence="3 4">
    <name type="scientific">Robertmurraya mangrovi</name>
    <dbReference type="NCBI Taxonomy" id="3098077"/>
    <lineage>
        <taxon>Bacteria</taxon>
        <taxon>Bacillati</taxon>
        <taxon>Bacillota</taxon>
        <taxon>Bacilli</taxon>
        <taxon>Bacillales</taxon>
        <taxon>Bacillaceae</taxon>
        <taxon>Robertmurraya</taxon>
    </lineage>
</organism>
<evidence type="ECO:0000313" key="3">
    <source>
        <dbReference type="EMBL" id="MDZ5472229.1"/>
    </source>
</evidence>
<evidence type="ECO:0000259" key="2">
    <source>
        <dbReference type="PROSITE" id="PS50987"/>
    </source>
</evidence>
<dbReference type="PANTHER" id="PTHR39168">
    <property type="entry name" value="TRANSCRIPTIONAL REGULATOR-RELATED"/>
    <property type="match status" value="1"/>
</dbReference>
<dbReference type="Proteomes" id="UP001290455">
    <property type="component" value="Unassembled WGS sequence"/>
</dbReference>
<dbReference type="PROSITE" id="PS50987">
    <property type="entry name" value="HTH_ARSR_2"/>
    <property type="match status" value="1"/>
</dbReference>
<dbReference type="SMART" id="SM00418">
    <property type="entry name" value="HTH_ARSR"/>
    <property type="match status" value="1"/>
</dbReference>
<gene>
    <name evidence="3" type="ORF">SM124_10765</name>
</gene>